<dbReference type="RefSeq" id="XP_020061902.1">
    <property type="nucleotide sequence ID" value="XM_020208142.1"/>
</dbReference>
<dbReference type="Proteomes" id="UP000094285">
    <property type="component" value="Unassembled WGS sequence"/>
</dbReference>
<reference evidence="2" key="1">
    <citation type="submission" date="2016-05" db="EMBL/GenBank/DDBJ databases">
        <title>Comparative genomics of biotechnologically important yeasts.</title>
        <authorList>
            <consortium name="DOE Joint Genome Institute"/>
            <person name="Riley R."/>
            <person name="Haridas S."/>
            <person name="Wolfe K.H."/>
            <person name="Lopes M.R."/>
            <person name="Hittinger C.T."/>
            <person name="Goker M."/>
            <person name="Salamov A."/>
            <person name="Wisecaver J."/>
            <person name="Long T.M."/>
            <person name="Aerts A.L."/>
            <person name="Barry K."/>
            <person name="Choi C."/>
            <person name="Clum A."/>
            <person name="Coughlan A.Y."/>
            <person name="Deshpande S."/>
            <person name="Douglass A.P."/>
            <person name="Hanson S.J."/>
            <person name="Klenk H.-P."/>
            <person name="Labutti K."/>
            <person name="Lapidus A."/>
            <person name="Lindquist E."/>
            <person name="Lipzen A."/>
            <person name="Meier-Kolthoff J.P."/>
            <person name="Ohm R.A."/>
            <person name="Otillar R.P."/>
            <person name="Pangilinan J."/>
            <person name="Peng Y."/>
            <person name="Rokas A."/>
            <person name="Rosa C.A."/>
            <person name="Scheuner C."/>
            <person name="Sibirny A.A."/>
            <person name="Slot J.C."/>
            <person name="Stielow J.B."/>
            <person name="Sun H."/>
            <person name="Kurtzman C.P."/>
            <person name="Blackwell M."/>
            <person name="Grigoriev I.V."/>
            <person name="Jeffries T.W."/>
        </authorList>
    </citation>
    <scope>NUCLEOTIDE SEQUENCE [LARGE SCALE GENOMIC DNA]</scope>
    <source>
        <strain evidence="2">NRRL Y-17324</strain>
    </source>
</reference>
<organism evidence="1 2">
    <name type="scientific">Suhomyces tanzawaensis NRRL Y-17324</name>
    <dbReference type="NCBI Taxonomy" id="984487"/>
    <lineage>
        <taxon>Eukaryota</taxon>
        <taxon>Fungi</taxon>
        <taxon>Dikarya</taxon>
        <taxon>Ascomycota</taxon>
        <taxon>Saccharomycotina</taxon>
        <taxon>Pichiomycetes</taxon>
        <taxon>Debaryomycetaceae</taxon>
        <taxon>Suhomyces</taxon>
    </lineage>
</organism>
<dbReference type="GeneID" id="30982279"/>
<gene>
    <name evidence="1" type="ORF">CANTADRAFT_27556</name>
</gene>
<dbReference type="AlphaFoldDB" id="A0A1E4SB77"/>
<evidence type="ECO:0000313" key="2">
    <source>
        <dbReference type="Proteomes" id="UP000094285"/>
    </source>
</evidence>
<dbReference type="EMBL" id="KV453917">
    <property type="protein sequence ID" value="ODV76780.1"/>
    <property type="molecule type" value="Genomic_DNA"/>
</dbReference>
<name>A0A1E4SB77_9ASCO</name>
<protein>
    <submittedName>
        <fullName evidence="1">Uncharacterized protein</fullName>
    </submittedName>
</protein>
<accession>A0A1E4SB77</accession>
<keyword evidence="2" id="KW-1185">Reference proteome</keyword>
<evidence type="ECO:0000313" key="1">
    <source>
        <dbReference type="EMBL" id="ODV76780.1"/>
    </source>
</evidence>
<proteinExistence type="predicted"/>
<sequence>MGRHMRVWREETTDRSGCKITTLGHTSEKDEGVKLHFSSRGCVITGPIKMYSLTTENGCSWGAEKLVNLNCRRMAIGHEIILWTGN</sequence>